<evidence type="ECO:0000256" key="2">
    <source>
        <dbReference type="ARBA" id="ARBA00022692"/>
    </source>
</evidence>
<keyword evidence="8" id="KW-1185">Reference proteome</keyword>
<feature type="compositionally biased region" description="Polar residues" evidence="5">
    <location>
        <begin position="40"/>
        <end position="59"/>
    </location>
</feature>
<feature type="compositionally biased region" description="Basic and acidic residues" evidence="5">
    <location>
        <begin position="387"/>
        <end position="452"/>
    </location>
</feature>
<evidence type="ECO:0000256" key="3">
    <source>
        <dbReference type="ARBA" id="ARBA00022989"/>
    </source>
</evidence>
<keyword evidence="2 6" id="KW-0812">Transmembrane</keyword>
<feature type="transmembrane region" description="Helical" evidence="6">
    <location>
        <begin position="259"/>
        <end position="278"/>
    </location>
</feature>
<accession>A0ABR1REY0</accession>
<feature type="transmembrane region" description="Helical" evidence="6">
    <location>
        <begin position="118"/>
        <end position="136"/>
    </location>
</feature>
<evidence type="ECO:0000256" key="4">
    <source>
        <dbReference type="ARBA" id="ARBA00023136"/>
    </source>
</evidence>
<evidence type="ECO:0000256" key="5">
    <source>
        <dbReference type="SAM" id="MobiDB-lite"/>
    </source>
</evidence>
<comment type="caution">
    <text evidence="7">The sequence shown here is derived from an EMBL/GenBank/DDBJ whole genome shotgun (WGS) entry which is preliminary data.</text>
</comment>
<dbReference type="Gene3D" id="1.20.1540.10">
    <property type="entry name" value="Rhomboid-like"/>
    <property type="match status" value="1"/>
</dbReference>
<evidence type="ECO:0000313" key="8">
    <source>
        <dbReference type="Proteomes" id="UP001396898"/>
    </source>
</evidence>
<dbReference type="EMBL" id="JAQQWI010000016">
    <property type="protein sequence ID" value="KAK8009131.1"/>
    <property type="molecule type" value="Genomic_DNA"/>
</dbReference>
<feature type="compositionally biased region" description="Basic and acidic residues" evidence="5">
    <location>
        <begin position="356"/>
        <end position="369"/>
    </location>
</feature>
<proteinExistence type="predicted"/>
<dbReference type="InterPro" id="IPR035952">
    <property type="entry name" value="Rhomboid-like_sf"/>
</dbReference>
<dbReference type="SUPFAM" id="SSF144091">
    <property type="entry name" value="Rhomboid-like"/>
    <property type="match status" value="1"/>
</dbReference>
<evidence type="ECO:0008006" key="9">
    <source>
        <dbReference type="Google" id="ProtNLM"/>
    </source>
</evidence>
<keyword evidence="3 6" id="KW-1133">Transmembrane helix</keyword>
<gene>
    <name evidence="7" type="ORF">PG991_011682</name>
</gene>
<reference evidence="7 8" key="1">
    <citation type="submission" date="2023-01" db="EMBL/GenBank/DDBJ databases">
        <title>Analysis of 21 Apiospora genomes using comparative genomics revels a genus with tremendous synthesis potential of carbohydrate active enzymes and secondary metabolites.</title>
        <authorList>
            <person name="Sorensen T."/>
        </authorList>
    </citation>
    <scope>NUCLEOTIDE SEQUENCE [LARGE SCALE GENOMIC DNA]</scope>
    <source>
        <strain evidence="7 8">CBS 20057</strain>
    </source>
</reference>
<dbReference type="Proteomes" id="UP001396898">
    <property type="component" value="Unassembled WGS sequence"/>
</dbReference>
<evidence type="ECO:0000256" key="6">
    <source>
        <dbReference type="SAM" id="Phobius"/>
    </source>
</evidence>
<keyword evidence="4 6" id="KW-0472">Membrane</keyword>
<feature type="region of interest" description="Disordered" evidence="5">
    <location>
        <begin position="350"/>
        <end position="480"/>
    </location>
</feature>
<feature type="transmembrane region" description="Helical" evidence="6">
    <location>
        <begin position="284"/>
        <end position="308"/>
    </location>
</feature>
<name>A0ABR1REY0_9PEZI</name>
<organism evidence="7 8">
    <name type="scientific">Apiospora marii</name>
    <dbReference type="NCBI Taxonomy" id="335849"/>
    <lineage>
        <taxon>Eukaryota</taxon>
        <taxon>Fungi</taxon>
        <taxon>Dikarya</taxon>
        <taxon>Ascomycota</taxon>
        <taxon>Pezizomycotina</taxon>
        <taxon>Sordariomycetes</taxon>
        <taxon>Xylariomycetidae</taxon>
        <taxon>Amphisphaeriales</taxon>
        <taxon>Apiosporaceae</taxon>
        <taxon>Apiospora</taxon>
    </lineage>
</organism>
<feature type="region of interest" description="Disordered" evidence="5">
    <location>
        <begin position="32"/>
        <end position="68"/>
    </location>
</feature>
<feature type="transmembrane region" description="Helical" evidence="6">
    <location>
        <begin position="220"/>
        <end position="247"/>
    </location>
</feature>
<sequence>MYRLTGAWTALRSTERPGVIGYGNRMLRIGGLQSPKGYRRSSQTPRAGVSTASKSTDPSKSVAHPPNSFATPIHLPLHPYTTNQPQLDKENSEASLWFDAQMPADTDRPVRRRWTRRFICVYLGVLVGCVVAISDFEKGRQRLQLARGQLIDREEYRRLVMTGQAPDSRQWRFYGHHMVLSSDCAEQGRWHTLFTHVFLDSQVEQIPVSNLVLFSVFFRAAWVAGFGRVGTPLVAACSGVAGGLAFLSSAKKGGAGERSTYGGPTAVVSGLIAAATVARPRMPFFLGFTPAALPLWVVGFVCFIPDLLRWYRLPQRLAEANQRLNEKTKILGKQHEQAVAKRAAELGKHFVVQAPKTEEMPNGRRESPREAGWQEASEAQRRSGSTRPEDAARDEEPFHEKEPCEEETPRKEGEASHKQESQHEDDADYDKELLSRREDHESEKQSTREEGPPPKTPLANETPTKAHGNGFDWQESTPHVRITTEEAQSKGVQYERIGPSFGGAACGAFMGLVLRLMLRR</sequence>
<comment type="subcellular location">
    <subcellularLocation>
        <location evidence="1">Membrane</location>
        <topology evidence="1">Multi-pass membrane protein</topology>
    </subcellularLocation>
</comment>
<evidence type="ECO:0000313" key="7">
    <source>
        <dbReference type="EMBL" id="KAK8009131.1"/>
    </source>
</evidence>
<protein>
    <recommendedName>
        <fullName evidence="9">Peptidase S54 rhomboid domain-containing protein</fullName>
    </recommendedName>
</protein>
<evidence type="ECO:0000256" key="1">
    <source>
        <dbReference type="ARBA" id="ARBA00004141"/>
    </source>
</evidence>
<feature type="transmembrane region" description="Helical" evidence="6">
    <location>
        <begin position="497"/>
        <end position="518"/>
    </location>
</feature>